<dbReference type="GeneID" id="93370787"/>
<dbReference type="EMBL" id="BBYQ01000010">
    <property type="protein sequence ID" value="GAP26859.1"/>
    <property type="molecule type" value="Genomic_DNA"/>
</dbReference>
<dbReference type="NCBIfam" id="TIGR00996">
    <property type="entry name" value="Mtu_fam_mce"/>
    <property type="match status" value="1"/>
</dbReference>
<evidence type="ECO:0000313" key="5">
    <source>
        <dbReference type="Proteomes" id="UP000037179"/>
    </source>
</evidence>
<dbReference type="InterPro" id="IPR052336">
    <property type="entry name" value="MlaD_Phospholipid_Transporter"/>
</dbReference>
<dbReference type="AlphaFoldDB" id="A0A0B8MZR3"/>
<dbReference type="InterPro" id="IPR003399">
    <property type="entry name" value="Mce/MlaD"/>
</dbReference>
<feature type="domain" description="Mce/MlaD" evidence="2">
    <location>
        <begin position="47"/>
        <end position="119"/>
    </location>
</feature>
<protein>
    <submittedName>
        <fullName evidence="4">Mce family protein</fullName>
    </submittedName>
</protein>
<dbReference type="Proteomes" id="UP000037179">
    <property type="component" value="Unassembled WGS sequence"/>
</dbReference>
<evidence type="ECO:0000256" key="1">
    <source>
        <dbReference type="SAM" id="MobiDB-lite"/>
    </source>
</evidence>
<accession>A0A0B8MZR3</accession>
<organism evidence="4 5">
    <name type="scientific">Nocardia seriolae</name>
    <dbReference type="NCBI Taxonomy" id="37332"/>
    <lineage>
        <taxon>Bacteria</taxon>
        <taxon>Bacillati</taxon>
        <taxon>Actinomycetota</taxon>
        <taxon>Actinomycetes</taxon>
        <taxon>Mycobacteriales</taxon>
        <taxon>Nocardiaceae</taxon>
        <taxon>Nocardia</taxon>
    </lineage>
</organism>
<sequence length="405" mass="42021">MKTIRGRKQVAGLAIGIAIALGATGCEWDGLNSLPMPGAAGTGEGAWQVKIQMPNVTTLTRNSPVMVNDVTVGSVTGIDVEGWHVLVTVSMDKGVKLPANAVAKIGQTSLLGSNHVELAAPTEVVAQGELKDGDIIPLERAGAYPTTEQTLSSLSVVLNGGGISQLENITGELDKAFTGRTDAIRDLLPQLNTLIGTLDNQTKDIIAAMGGLDRFSGILAQQKDQLASAIDNIHPALTVIADRRANITETLTALGGLSDAVDKIVQQGGADLKSNLANIWPALEQIANTGSNLTSALNMLLTFPFPMHQMDGAVKGDYLNVKITFDLTAARLAKNFLTETPLGPRYAGVEGALGQLGGTPGEPVDPKNAPFQAHPDTPAPMPTLPGIGQVPGLPAIPGLTVPQGK</sequence>
<dbReference type="RefSeq" id="WP_033085664.1">
    <property type="nucleotide sequence ID" value="NZ_AP017900.1"/>
</dbReference>
<evidence type="ECO:0000259" key="2">
    <source>
        <dbReference type="Pfam" id="PF02470"/>
    </source>
</evidence>
<feature type="domain" description="Mammalian cell entry C-terminal" evidence="3">
    <location>
        <begin position="128"/>
        <end position="325"/>
    </location>
</feature>
<dbReference type="Pfam" id="PF11887">
    <property type="entry name" value="Mce4_CUP1"/>
    <property type="match status" value="1"/>
</dbReference>
<comment type="caution">
    <text evidence="4">The sequence shown here is derived from an EMBL/GenBank/DDBJ whole genome shotgun (WGS) entry which is preliminary data.</text>
</comment>
<dbReference type="PANTHER" id="PTHR33371:SF15">
    <property type="entry name" value="LIPOPROTEIN LPRN"/>
    <property type="match status" value="1"/>
</dbReference>
<dbReference type="InterPro" id="IPR024516">
    <property type="entry name" value="Mce_C"/>
</dbReference>
<dbReference type="PANTHER" id="PTHR33371">
    <property type="entry name" value="INTERMEMBRANE PHOSPHOLIPID TRANSPORT SYSTEM BINDING PROTEIN MLAD-RELATED"/>
    <property type="match status" value="1"/>
</dbReference>
<keyword evidence="5" id="KW-1185">Reference proteome</keyword>
<proteinExistence type="predicted"/>
<evidence type="ECO:0000259" key="3">
    <source>
        <dbReference type="Pfam" id="PF11887"/>
    </source>
</evidence>
<reference evidence="5" key="1">
    <citation type="submission" date="2015-07" db="EMBL/GenBank/DDBJ databases">
        <title>Nocardia seriolae U-1 whole genome shotgun sequence.</title>
        <authorList>
            <person name="Imajoh M."/>
            <person name="Fukumoto Y."/>
            <person name="Sukeda M."/>
            <person name="Yamane J."/>
            <person name="Yamasaki K."/>
            <person name="Shimizu M."/>
            <person name="Ohnishi K."/>
            <person name="Oshima S."/>
        </authorList>
    </citation>
    <scope>NUCLEOTIDE SEQUENCE [LARGE SCALE GENOMIC DNA]</scope>
    <source>
        <strain evidence="5">U-1</strain>
    </source>
</reference>
<dbReference type="PROSITE" id="PS51257">
    <property type="entry name" value="PROKAR_LIPOPROTEIN"/>
    <property type="match status" value="1"/>
</dbReference>
<reference evidence="4 5" key="2">
    <citation type="journal article" date="2016" name="Genome Announc.">
        <title>Draft Genome Sequence of Erythromycin- and Oxytetracycline-Sensitive Nocardia seriolae Strain U-1 (NBRC 110359).</title>
        <authorList>
            <person name="Imajoh M."/>
            <person name="Sukeda M."/>
            <person name="Shimizu M."/>
            <person name="Yamane J."/>
            <person name="Ohnishi K."/>
            <person name="Oshima S."/>
        </authorList>
    </citation>
    <scope>NUCLEOTIDE SEQUENCE [LARGE SCALE GENOMIC DNA]</scope>
    <source>
        <strain evidence="4 5">U-1</strain>
    </source>
</reference>
<dbReference type="Pfam" id="PF02470">
    <property type="entry name" value="MlaD"/>
    <property type="match status" value="1"/>
</dbReference>
<dbReference type="InterPro" id="IPR005693">
    <property type="entry name" value="Mce"/>
</dbReference>
<evidence type="ECO:0000313" key="4">
    <source>
        <dbReference type="EMBL" id="GAP26859.1"/>
    </source>
</evidence>
<name>A0A0B8MZR3_9NOCA</name>
<gene>
    <name evidence="4" type="ORF">NSK11_contig00010-0110</name>
</gene>
<feature type="region of interest" description="Disordered" evidence="1">
    <location>
        <begin position="354"/>
        <end position="405"/>
    </location>
</feature>
<dbReference type="GO" id="GO:0005576">
    <property type="term" value="C:extracellular region"/>
    <property type="evidence" value="ECO:0007669"/>
    <property type="project" value="TreeGrafter"/>
</dbReference>